<evidence type="ECO:0000256" key="11">
    <source>
        <dbReference type="ARBA" id="ARBA00022989"/>
    </source>
</evidence>
<keyword evidence="10" id="KW-0067">ATP-binding</keyword>
<dbReference type="CDD" id="cd00082">
    <property type="entry name" value="HisKA"/>
    <property type="match status" value="1"/>
</dbReference>
<dbReference type="Gene3D" id="1.10.287.130">
    <property type="match status" value="1"/>
</dbReference>
<feature type="domain" description="Histidine kinase" evidence="15">
    <location>
        <begin position="212"/>
        <end position="417"/>
    </location>
</feature>
<comment type="catalytic activity">
    <reaction evidence="1">
        <text>ATP + protein L-histidine = ADP + protein N-phospho-L-histidine.</text>
        <dbReference type="EC" id="2.7.13.3"/>
    </reaction>
</comment>
<keyword evidence="5" id="KW-0597">Phosphoprotein</keyword>
<evidence type="ECO:0000256" key="6">
    <source>
        <dbReference type="ARBA" id="ARBA00022679"/>
    </source>
</evidence>
<keyword evidence="4" id="KW-1003">Cell membrane</keyword>
<dbReference type="AlphaFoldDB" id="A0A167T5N2"/>
<dbReference type="EC" id="2.7.13.3" evidence="3"/>
<evidence type="ECO:0000256" key="7">
    <source>
        <dbReference type="ARBA" id="ARBA00022692"/>
    </source>
</evidence>
<dbReference type="SMART" id="SM00388">
    <property type="entry name" value="HisKA"/>
    <property type="match status" value="1"/>
</dbReference>
<feature type="transmembrane region" description="Helical" evidence="14">
    <location>
        <begin position="42"/>
        <end position="63"/>
    </location>
</feature>
<name>A0A167T5N2_9BACL</name>
<accession>A0A167T5N2</accession>
<keyword evidence="6" id="KW-0808">Transferase</keyword>
<evidence type="ECO:0000256" key="10">
    <source>
        <dbReference type="ARBA" id="ARBA00022840"/>
    </source>
</evidence>
<evidence type="ECO:0000256" key="4">
    <source>
        <dbReference type="ARBA" id="ARBA00022475"/>
    </source>
</evidence>
<evidence type="ECO:0000256" key="14">
    <source>
        <dbReference type="SAM" id="Phobius"/>
    </source>
</evidence>
<comment type="subcellular location">
    <subcellularLocation>
        <location evidence="2">Cell membrane</location>
        <topology evidence="2">Multi-pass membrane protein</topology>
    </subcellularLocation>
</comment>
<dbReference type="InterPro" id="IPR011620">
    <property type="entry name" value="Sig_transdc_His_kinase_LytS_TM"/>
</dbReference>
<dbReference type="GO" id="GO:0005524">
    <property type="term" value="F:ATP binding"/>
    <property type="evidence" value="ECO:0007669"/>
    <property type="project" value="UniProtKB-KW"/>
</dbReference>
<protein>
    <recommendedName>
        <fullName evidence="3">histidine kinase</fullName>
        <ecNumber evidence="3">2.7.13.3</ecNumber>
    </recommendedName>
</protein>
<dbReference type="GO" id="GO:0071555">
    <property type="term" value="P:cell wall organization"/>
    <property type="evidence" value="ECO:0007669"/>
    <property type="project" value="InterPro"/>
</dbReference>
<evidence type="ECO:0000256" key="3">
    <source>
        <dbReference type="ARBA" id="ARBA00012438"/>
    </source>
</evidence>
<feature type="transmembrane region" description="Helical" evidence="14">
    <location>
        <begin position="107"/>
        <end position="126"/>
    </location>
</feature>
<organism evidence="16 17">
    <name type="scientific">Anoxybacteroides amylolyticum</name>
    <dbReference type="NCBI Taxonomy" id="294699"/>
    <lineage>
        <taxon>Bacteria</taxon>
        <taxon>Bacillati</taxon>
        <taxon>Bacillota</taxon>
        <taxon>Bacilli</taxon>
        <taxon>Bacillales</taxon>
        <taxon>Anoxybacillaceae</taxon>
        <taxon>Anoxybacteroides</taxon>
    </lineage>
</organism>
<gene>
    <name evidence="16" type="ORF">GFC30_1913</name>
</gene>
<keyword evidence="7 14" id="KW-0812">Transmembrane</keyword>
<proteinExistence type="predicted"/>
<dbReference type="PANTHER" id="PTHR43065">
    <property type="entry name" value="SENSOR HISTIDINE KINASE"/>
    <property type="match status" value="1"/>
</dbReference>
<dbReference type="Proteomes" id="UP000076865">
    <property type="component" value="Chromosome"/>
</dbReference>
<feature type="transmembrane region" description="Helical" evidence="14">
    <location>
        <begin position="138"/>
        <end position="159"/>
    </location>
</feature>
<evidence type="ECO:0000256" key="13">
    <source>
        <dbReference type="ARBA" id="ARBA00023136"/>
    </source>
</evidence>
<evidence type="ECO:0000256" key="8">
    <source>
        <dbReference type="ARBA" id="ARBA00022741"/>
    </source>
</evidence>
<dbReference type="PATRIC" id="fig|294699.3.peg.1960"/>
<keyword evidence="12" id="KW-0902">Two-component regulatory system</keyword>
<dbReference type="GO" id="GO:0005886">
    <property type="term" value="C:plasma membrane"/>
    <property type="evidence" value="ECO:0007669"/>
    <property type="project" value="UniProtKB-SubCell"/>
</dbReference>
<keyword evidence="17" id="KW-1185">Reference proteome</keyword>
<dbReference type="InterPro" id="IPR036097">
    <property type="entry name" value="HisK_dim/P_sf"/>
</dbReference>
<feature type="transmembrane region" description="Helical" evidence="14">
    <location>
        <begin position="165"/>
        <end position="184"/>
    </location>
</feature>
<dbReference type="InterPro" id="IPR003661">
    <property type="entry name" value="HisK_dim/P_dom"/>
</dbReference>
<dbReference type="GO" id="GO:0000155">
    <property type="term" value="F:phosphorelay sensor kinase activity"/>
    <property type="evidence" value="ECO:0007669"/>
    <property type="project" value="InterPro"/>
</dbReference>
<evidence type="ECO:0000256" key="2">
    <source>
        <dbReference type="ARBA" id="ARBA00004651"/>
    </source>
</evidence>
<evidence type="ECO:0000256" key="5">
    <source>
        <dbReference type="ARBA" id="ARBA00022553"/>
    </source>
</evidence>
<dbReference type="SUPFAM" id="SSF55874">
    <property type="entry name" value="ATPase domain of HSP90 chaperone/DNA topoisomerase II/histidine kinase"/>
    <property type="match status" value="1"/>
</dbReference>
<feature type="transmembrane region" description="Helical" evidence="14">
    <location>
        <begin position="75"/>
        <end position="101"/>
    </location>
</feature>
<evidence type="ECO:0000256" key="12">
    <source>
        <dbReference type="ARBA" id="ARBA00023012"/>
    </source>
</evidence>
<dbReference type="InterPro" id="IPR036890">
    <property type="entry name" value="HATPase_C_sf"/>
</dbReference>
<evidence type="ECO:0000256" key="1">
    <source>
        <dbReference type="ARBA" id="ARBA00000085"/>
    </source>
</evidence>
<evidence type="ECO:0000313" key="17">
    <source>
        <dbReference type="Proteomes" id="UP000076865"/>
    </source>
</evidence>
<keyword evidence="11 14" id="KW-1133">Transmembrane helix</keyword>
<evidence type="ECO:0000259" key="15">
    <source>
        <dbReference type="PROSITE" id="PS50109"/>
    </source>
</evidence>
<dbReference type="PANTHER" id="PTHR43065:SF46">
    <property type="entry name" value="C4-DICARBOXYLATE TRANSPORT SENSOR PROTEIN DCTB"/>
    <property type="match status" value="1"/>
</dbReference>
<dbReference type="Pfam" id="PF07694">
    <property type="entry name" value="5TM-5TMR_LYT"/>
    <property type="match status" value="1"/>
</dbReference>
<dbReference type="PROSITE" id="PS50109">
    <property type="entry name" value="HIS_KIN"/>
    <property type="match status" value="1"/>
</dbReference>
<dbReference type="InterPro" id="IPR003594">
    <property type="entry name" value="HATPase_dom"/>
</dbReference>
<dbReference type="Pfam" id="PF02518">
    <property type="entry name" value="HATPase_c"/>
    <property type="match status" value="1"/>
</dbReference>
<sequence>MGTYINQNLLNNLFYILSSMFVYYFIYDHGKWWKTNTRHKQLLLIICTGVPLLLCMKFPIYIAYNCVHDLRQIPFLIGTLYGGWTVGSALLLILLAVRFFFYGFQPITVAVYFTMFIIAALASPAFRRLNRTDKLFASMWLTLLLDILVTVIAVVFFDFQVIDSYIFDFILVPPFAMLFIVYILETLKDAIIMRSKLVKIEKMEIVSQLAASISHEVRNPLTVVRGFLQLMKSQPMPKETQERYMHIALEEIDRAETIINNYLTFAKPTPKKEEVLIVGQELERVAHLLQPFARMNGVHLIEKCQPCMIIGNAEYFRQCFLNLVKNSIEATPIGGTVTVSCSCKGEEVIVAIADTGIGMTAEQISRFGEPYFSTKEKGTGLGAMVAVKLIETMNGTWKIDSKIQKGTTITITFPSATTRG</sequence>
<keyword evidence="8" id="KW-0547">Nucleotide-binding</keyword>
<dbReference type="KEGG" id="aamy:GFC30_1913"/>
<dbReference type="SMART" id="SM00387">
    <property type="entry name" value="HATPase_c"/>
    <property type="match status" value="1"/>
</dbReference>
<dbReference type="EMBL" id="CP015438">
    <property type="protein sequence ID" value="ANB59489.1"/>
    <property type="molecule type" value="Genomic_DNA"/>
</dbReference>
<dbReference type="Pfam" id="PF00512">
    <property type="entry name" value="HisKA"/>
    <property type="match status" value="1"/>
</dbReference>
<dbReference type="RefSeq" id="WP_066324691.1">
    <property type="nucleotide sequence ID" value="NZ_CP015438.1"/>
</dbReference>
<dbReference type="SUPFAM" id="SSF47384">
    <property type="entry name" value="Homodimeric domain of signal transducing histidine kinase"/>
    <property type="match status" value="1"/>
</dbReference>
<evidence type="ECO:0000256" key="9">
    <source>
        <dbReference type="ARBA" id="ARBA00022777"/>
    </source>
</evidence>
<dbReference type="Gene3D" id="3.30.565.10">
    <property type="entry name" value="Histidine kinase-like ATPase, C-terminal domain"/>
    <property type="match status" value="1"/>
</dbReference>
<keyword evidence="13 14" id="KW-0472">Membrane</keyword>
<evidence type="ECO:0000313" key="16">
    <source>
        <dbReference type="EMBL" id="ANB59489.1"/>
    </source>
</evidence>
<dbReference type="OrthoDB" id="9815750at2"/>
<dbReference type="PRINTS" id="PR00344">
    <property type="entry name" value="BCTRLSENSOR"/>
</dbReference>
<reference evidence="16 17" key="1">
    <citation type="journal article" date="2006" name="Syst. Appl. Microbiol.">
        <title>Anoxybacillus amylolyticus sp. nov., a thermophilic amylase producing bacterium isolated from Mount Rittmann (Antarctica).</title>
        <authorList>
            <person name="Poli A."/>
            <person name="Esposito E."/>
            <person name="Lama L."/>
            <person name="Orlando P."/>
            <person name="Nicolaus G."/>
            <person name="de Appolonia F."/>
            <person name="Gambacorta A."/>
            <person name="Nicolaus B."/>
        </authorList>
    </citation>
    <scope>NUCLEOTIDE SEQUENCE [LARGE SCALE GENOMIC DNA]</scope>
    <source>
        <strain evidence="16 17">DSM 15939</strain>
    </source>
</reference>
<dbReference type="InterPro" id="IPR004358">
    <property type="entry name" value="Sig_transdc_His_kin-like_C"/>
</dbReference>
<keyword evidence="9" id="KW-0418">Kinase</keyword>
<dbReference type="InterPro" id="IPR005467">
    <property type="entry name" value="His_kinase_dom"/>
</dbReference>
<feature type="transmembrane region" description="Helical" evidence="14">
    <location>
        <begin position="9"/>
        <end position="27"/>
    </location>
</feature>